<evidence type="ECO:0000313" key="9">
    <source>
        <dbReference type="Proteomes" id="UP001337723"/>
    </source>
</evidence>
<dbReference type="SUPFAM" id="SSF52833">
    <property type="entry name" value="Thioredoxin-like"/>
    <property type="match status" value="1"/>
</dbReference>
<comment type="function">
    <text evidence="1">May be required for disulfide bond formation in some proteins.</text>
</comment>
<reference evidence="8 9" key="1">
    <citation type="submission" date="2023-01" db="EMBL/GenBank/DDBJ databases">
        <title>Complete genome sequence of Roseicyclus marinus strain Dej080120_10.</title>
        <authorList>
            <person name="Ueki S."/>
            <person name="Maruyama F."/>
        </authorList>
    </citation>
    <scope>NUCLEOTIDE SEQUENCE [LARGE SCALE GENOMIC DNA]</scope>
    <source>
        <strain evidence="8 9">Dej080120_10</strain>
    </source>
</reference>
<dbReference type="AlphaFoldDB" id="A0AA48H004"/>
<organism evidence="8 9">
    <name type="scientific">Roseicyclus marinus</name>
    <dbReference type="NCBI Taxonomy" id="2161673"/>
    <lineage>
        <taxon>Bacteria</taxon>
        <taxon>Pseudomonadati</taxon>
        <taxon>Pseudomonadota</taxon>
        <taxon>Alphaproteobacteria</taxon>
        <taxon>Rhodobacterales</taxon>
        <taxon>Roseobacteraceae</taxon>
        <taxon>Roseicyclus</taxon>
    </lineage>
</organism>
<dbReference type="EMBL" id="AP027266">
    <property type="protein sequence ID" value="BDW84064.1"/>
    <property type="molecule type" value="Genomic_DNA"/>
</dbReference>
<accession>A0AA48H004</accession>
<keyword evidence="9" id="KW-1185">Reference proteome</keyword>
<dbReference type="GO" id="GO:0016491">
    <property type="term" value="F:oxidoreductase activity"/>
    <property type="evidence" value="ECO:0007669"/>
    <property type="project" value="UniProtKB-KW"/>
</dbReference>
<dbReference type="KEGG" id="rmai:MACH21_02410"/>
<evidence type="ECO:0000256" key="2">
    <source>
        <dbReference type="ARBA" id="ARBA00005791"/>
    </source>
</evidence>
<dbReference type="PANTHER" id="PTHR13887">
    <property type="entry name" value="GLUTATHIONE S-TRANSFERASE KAPPA"/>
    <property type="match status" value="1"/>
</dbReference>
<evidence type="ECO:0000256" key="3">
    <source>
        <dbReference type="ARBA" id="ARBA00022729"/>
    </source>
</evidence>
<dbReference type="PANTHER" id="PTHR13887:SF14">
    <property type="entry name" value="DISULFIDE BOND FORMATION PROTEIN D"/>
    <property type="match status" value="1"/>
</dbReference>
<evidence type="ECO:0000313" key="8">
    <source>
        <dbReference type="EMBL" id="BDW84064.1"/>
    </source>
</evidence>
<evidence type="ECO:0000256" key="5">
    <source>
        <dbReference type="ARBA" id="ARBA00023157"/>
    </source>
</evidence>
<dbReference type="Proteomes" id="UP001337723">
    <property type="component" value="Chromosome"/>
</dbReference>
<comment type="similarity">
    <text evidence="2">Belongs to the thioredoxin family. DsbA subfamily.</text>
</comment>
<gene>
    <name evidence="8" type="ORF">MACH21_02410</name>
</gene>
<protein>
    <submittedName>
        <fullName evidence="8">Thiol-disulfide oxidoreductase</fullName>
    </submittedName>
</protein>
<dbReference type="Pfam" id="PF13462">
    <property type="entry name" value="Thioredoxin_4"/>
    <property type="match status" value="1"/>
</dbReference>
<name>A0AA48H004_9RHOB</name>
<keyword evidence="4" id="KW-0560">Oxidoreductase</keyword>
<keyword evidence="3" id="KW-0732">Signal</keyword>
<evidence type="ECO:0000256" key="6">
    <source>
        <dbReference type="ARBA" id="ARBA00023284"/>
    </source>
</evidence>
<dbReference type="InterPro" id="IPR013766">
    <property type="entry name" value="Thioredoxin_domain"/>
</dbReference>
<dbReference type="RefSeq" id="WP_338273603.1">
    <property type="nucleotide sequence ID" value="NZ_AP027266.1"/>
</dbReference>
<dbReference type="PROSITE" id="PS51352">
    <property type="entry name" value="THIOREDOXIN_2"/>
    <property type="match status" value="1"/>
</dbReference>
<dbReference type="InterPro" id="IPR012336">
    <property type="entry name" value="Thioredoxin-like_fold"/>
</dbReference>
<keyword evidence="5" id="KW-1015">Disulfide bond</keyword>
<evidence type="ECO:0000259" key="7">
    <source>
        <dbReference type="PROSITE" id="PS51352"/>
    </source>
</evidence>
<evidence type="ECO:0000256" key="1">
    <source>
        <dbReference type="ARBA" id="ARBA00003565"/>
    </source>
</evidence>
<dbReference type="Gene3D" id="3.40.30.10">
    <property type="entry name" value="Glutaredoxin"/>
    <property type="match status" value="1"/>
</dbReference>
<feature type="domain" description="Thioredoxin" evidence="7">
    <location>
        <begin position="27"/>
        <end position="222"/>
    </location>
</feature>
<proteinExistence type="inferred from homology"/>
<sequence length="225" mass="24672">MDRRTLMMGAGAGVMAAGTYALLRPESAPGLPLLPQAAHAQDTSAATDLPMVVEMVLGNPDAPVEVIEYASFTCPHCASFHRNTMPRIKENYIDTDQVRFIYREVYFDRFGLWAGMVARCAGPDRYFGIVDLIYQRQAEWTQGAPGAVAENLRQIGRVAGLSDEQLDACLTDAAMAQAMIANYEAHMEVHDIPGTPHFVIDGEMHSNMSYEDFATILDARIAAAQ</sequence>
<dbReference type="InterPro" id="IPR036249">
    <property type="entry name" value="Thioredoxin-like_sf"/>
</dbReference>
<evidence type="ECO:0000256" key="4">
    <source>
        <dbReference type="ARBA" id="ARBA00023002"/>
    </source>
</evidence>
<keyword evidence="6" id="KW-0676">Redox-active center</keyword>